<name>A0ABS8BW46_9RHOB</name>
<evidence type="ECO:0000256" key="1">
    <source>
        <dbReference type="SAM" id="Phobius"/>
    </source>
</evidence>
<gene>
    <name evidence="2" type="ORF">LGQ03_10660</name>
</gene>
<proteinExistence type="predicted"/>
<dbReference type="RefSeq" id="WP_226748376.1">
    <property type="nucleotide sequence ID" value="NZ_JAJATZ010000004.1"/>
</dbReference>
<evidence type="ECO:0008006" key="4">
    <source>
        <dbReference type="Google" id="ProtNLM"/>
    </source>
</evidence>
<comment type="caution">
    <text evidence="2">The sequence shown here is derived from an EMBL/GenBank/DDBJ whole genome shotgun (WGS) entry which is preliminary data.</text>
</comment>
<dbReference type="Proteomes" id="UP001138961">
    <property type="component" value="Unassembled WGS sequence"/>
</dbReference>
<dbReference type="EMBL" id="JAJATZ010000004">
    <property type="protein sequence ID" value="MCB5199701.1"/>
    <property type="molecule type" value="Genomic_DNA"/>
</dbReference>
<protein>
    <recommendedName>
        <fullName evidence="4">EamA-like transporter family protein</fullName>
    </recommendedName>
</protein>
<dbReference type="InterPro" id="IPR037185">
    <property type="entry name" value="EmrE-like"/>
</dbReference>
<reference evidence="2" key="1">
    <citation type="submission" date="2021-10" db="EMBL/GenBank/DDBJ databases">
        <title>Loktanella gaetbuli sp. nov., isolated from a tidal flat.</title>
        <authorList>
            <person name="Park S."/>
            <person name="Yoon J.-H."/>
        </authorList>
    </citation>
    <scope>NUCLEOTIDE SEQUENCE</scope>
    <source>
        <strain evidence="2">TSTF-M6</strain>
    </source>
</reference>
<keyword evidence="1" id="KW-1133">Transmembrane helix</keyword>
<sequence length="74" mass="7715">MAGAGLVGLTSMAGSLCWFTASMLQTVALFYGVGQIELFSVLIGPLVFKERISAKAYAGIGLLMTSIVTLIITT</sequence>
<dbReference type="SUPFAM" id="SSF103481">
    <property type="entry name" value="Multidrug resistance efflux transporter EmrE"/>
    <property type="match status" value="1"/>
</dbReference>
<keyword evidence="1" id="KW-0472">Membrane</keyword>
<keyword evidence="3" id="KW-1185">Reference proteome</keyword>
<keyword evidence="1" id="KW-0812">Transmembrane</keyword>
<evidence type="ECO:0000313" key="3">
    <source>
        <dbReference type="Proteomes" id="UP001138961"/>
    </source>
</evidence>
<feature type="transmembrane region" description="Helical" evidence="1">
    <location>
        <begin position="55"/>
        <end position="73"/>
    </location>
</feature>
<feature type="transmembrane region" description="Helical" evidence="1">
    <location>
        <begin position="29"/>
        <end position="48"/>
    </location>
</feature>
<organism evidence="2 3">
    <name type="scientific">Loktanella gaetbuli</name>
    <dbReference type="NCBI Taxonomy" id="2881335"/>
    <lineage>
        <taxon>Bacteria</taxon>
        <taxon>Pseudomonadati</taxon>
        <taxon>Pseudomonadota</taxon>
        <taxon>Alphaproteobacteria</taxon>
        <taxon>Rhodobacterales</taxon>
        <taxon>Roseobacteraceae</taxon>
        <taxon>Loktanella</taxon>
    </lineage>
</organism>
<accession>A0ABS8BW46</accession>
<evidence type="ECO:0000313" key="2">
    <source>
        <dbReference type="EMBL" id="MCB5199701.1"/>
    </source>
</evidence>